<keyword evidence="1" id="KW-0732">Signal</keyword>
<evidence type="ECO:0000313" key="4">
    <source>
        <dbReference type="Proteomes" id="UP001595818"/>
    </source>
</evidence>
<dbReference type="PROSITE" id="PS51318">
    <property type="entry name" value="TAT"/>
    <property type="match status" value="1"/>
</dbReference>
<evidence type="ECO:0000313" key="3">
    <source>
        <dbReference type="EMBL" id="MFC4874942.1"/>
    </source>
</evidence>
<evidence type="ECO:0000256" key="1">
    <source>
        <dbReference type="SAM" id="SignalP"/>
    </source>
</evidence>
<feature type="signal peptide" evidence="1">
    <location>
        <begin position="1"/>
        <end position="27"/>
    </location>
</feature>
<organism evidence="3 4">
    <name type="scientific">Negadavirga shengliensis</name>
    <dbReference type="NCBI Taxonomy" id="1389218"/>
    <lineage>
        <taxon>Bacteria</taxon>
        <taxon>Pseudomonadati</taxon>
        <taxon>Bacteroidota</taxon>
        <taxon>Cytophagia</taxon>
        <taxon>Cytophagales</taxon>
        <taxon>Cyclobacteriaceae</taxon>
        <taxon>Negadavirga</taxon>
    </lineage>
</organism>
<name>A0ABV9T870_9BACT</name>
<keyword evidence="3" id="KW-0413">Isomerase</keyword>
<dbReference type="InterPro" id="IPR036237">
    <property type="entry name" value="Xyl_isomerase-like_sf"/>
</dbReference>
<dbReference type="InterPro" id="IPR013022">
    <property type="entry name" value="Xyl_isomerase-like_TIM-brl"/>
</dbReference>
<dbReference type="GO" id="GO:0016853">
    <property type="term" value="F:isomerase activity"/>
    <property type="evidence" value="ECO:0007669"/>
    <property type="project" value="UniProtKB-KW"/>
</dbReference>
<proteinExistence type="predicted"/>
<feature type="chain" id="PRO_5046871409" evidence="1">
    <location>
        <begin position="28"/>
        <end position="309"/>
    </location>
</feature>
<reference evidence="4" key="1">
    <citation type="journal article" date="2019" name="Int. J. Syst. Evol. Microbiol.">
        <title>The Global Catalogue of Microorganisms (GCM) 10K type strain sequencing project: providing services to taxonomists for standard genome sequencing and annotation.</title>
        <authorList>
            <consortium name="The Broad Institute Genomics Platform"/>
            <consortium name="The Broad Institute Genome Sequencing Center for Infectious Disease"/>
            <person name="Wu L."/>
            <person name="Ma J."/>
        </authorList>
    </citation>
    <scope>NUCLEOTIDE SEQUENCE [LARGE SCALE GENOMIC DNA]</scope>
    <source>
        <strain evidence="4">CGMCC 4.7466</strain>
    </source>
</reference>
<dbReference type="PANTHER" id="PTHR12110">
    <property type="entry name" value="HYDROXYPYRUVATE ISOMERASE"/>
    <property type="match status" value="1"/>
</dbReference>
<gene>
    <name evidence="3" type="ORF">ACFPFU_24780</name>
</gene>
<dbReference type="InterPro" id="IPR006311">
    <property type="entry name" value="TAT_signal"/>
</dbReference>
<accession>A0ABV9T870</accession>
<dbReference type="InterPro" id="IPR050312">
    <property type="entry name" value="IolE/XylAMocC-like"/>
</dbReference>
<feature type="domain" description="Xylose isomerase-like TIM barrel" evidence="2">
    <location>
        <begin position="59"/>
        <end position="304"/>
    </location>
</feature>
<dbReference type="Proteomes" id="UP001595818">
    <property type="component" value="Unassembled WGS sequence"/>
</dbReference>
<evidence type="ECO:0000259" key="2">
    <source>
        <dbReference type="Pfam" id="PF01261"/>
    </source>
</evidence>
<dbReference type="EMBL" id="JBHSJJ010000025">
    <property type="protein sequence ID" value="MFC4874942.1"/>
    <property type="molecule type" value="Genomic_DNA"/>
</dbReference>
<comment type="caution">
    <text evidence="3">The sequence shown here is derived from an EMBL/GenBank/DDBJ whole genome shotgun (WGS) entry which is preliminary data.</text>
</comment>
<protein>
    <submittedName>
        <fullName evidence="3">Sugar phosphate isomerase/epimerase family protein</fullName>
    </submittedName>
</protein>
<dbReference type="RefSeq" id="WP_377069284.1">
    <property type="nucleotide sequence ID" value="NZ_JBHSJJ010000025.1"/>
</dbReference>
<dbReference type="SUPFAM" id="SSF51658">
    <property type="entry name" value="Xylose isomerase-like"/>
    <property type="match status" value="1"/>
</dbReference>
<dbReference type="PANTHER" id="PTHR12110:SF48">
    <property type="entry name" value="BLL3656 PROTEIN"/>
    <property type="match status" value="1"/>
</dbReference>
<dbReference type="Pfam" id="PF01261">
    <property type="entry name" value="AP_endonuc_2"/>
    <property type="match status" value="1"/>
</dbReference>
<dbReference type="Gene3D" id="3.20.20.150">
    <property type="entry name" value="Divalent-metal-dependent TIM barrel enzymes"/>
    <property type="match status" value="1"/>
</dbReference>
<sequence>MISRRKILTTMSLAPAAMMASPLTATASVLSQKRTSRFRYCLNTSTIRGQNPGILKYIEITSKAGYDGIELWIEDIKKFIEEGNPASDLKKALDDHGLKAENAIGFAPWMSPDEEKSRAGFIQMKEEMEMLAEIGCNRVAAPAIGTQAPLDMMKAGGQYRKLLDLGRSTGVMPQLEFWGAFAPFHHLGQTLMVAAVADDPDARILADVYHLFRGGSGYGGLKLINGSAIEIFHMNDYVATIPREQQEDKDRVYPGDGAAPMNQILTDLKNMGGEKVLSLELFNRDYWAQDPLEVAKTGLDKMKRLASAV</sequence>
<keyword evidence="4" id="KW-1185">Reference proteome</keyword>